<comment type="caution">
    <text evidence="1">The sequence shown here is derived from an EMBL/GenBank/DDBJ whole genome shotgun (WGS) entry which is preliminary data.</text>
</comment>
<evidence type="ECO:0000313" key="2">
    <source>
        <dbReference type="Proteomes" id="UP001055811"/>
    </source>
</evidence>
<dbReference type="EMBL" id="CM042009">
    <property type="protein sequence ID" value="KAI3787842.1"/>
    <property type="molecule type" value="Genomic_DNA"/>
</dbReference>
<dbReference type="Proteomes" id="UP001055811">
    <property type="component" value="Linkage Group LG01"/>
</dbReference>
<protein>
    <submittedName>
        <fullName evidence="1">Uncharacterized protein</fullName>
    </submittedName>
</protein>
<reference evidence="1 2" key="2">
    <citation type="journal article" date="2022" name="Mol. Ecol. Resour.">
        <title>The genomes of chicory, endive, great burdock and yacon provide insights into Asteraceae paleo-polyploidization history and plant inulin production.</title>
        <authorList>
            <person name="Fan W."/>
            <person name="Wang S."/>
            <person name="Wang H."/>
            <person name="Wang A."/>
            <person name="Jiang F."/>
            <person name="Liu H."/>
            <person name="Zhao H."/>
            <person name="Xu D."/>
            <person name="Zhang Y."/>
        </authorList>
    </citation>
    <scope>NUCLEOTIDE SEQUENCE [LARGE SCALE GENOMIC DNA]</scope>
    <source>
        <strain evidence="2">cv. Punajuju</strain>
        <tissue evidence="1">Leaves</tissue>
    </source>
</reference>
<organism evidence="1 2">
    <name type="scientific">Cichorium intybus</name>
    <name type="common">Chicory</name>
    <dbReference type="NCBI Taxonomy" id="13427"/>
    <lineage>
        <taxon>Eukaryota</taxon>
        <taxon>Viridiplantae</taxon>
        <taxon>Streptophyta</taxon>
        <taxon>Embryophyta</taxon>
        <taxon>Tracheophyta</taxon>
        <taxon>Spermatophyta</taxon>
        <taxon>Magnoliopsida</taxon>
        <taxon>eudicotyledons</taxon>
        <taxon>Gunneridae</taxon>
        <taxon>Pentapetalae</taxon>
        <taxon>asterids</taxon>
        <taxon>campanulids</taxon>
        <taxon>Asterales</taxon>
        <taxon>Asteraceae</taxon>
        <taxon>Cichorioideae</taxon>
        <taxon>Cichorieae</taxon>
        <taxon>Cichoriinae</taxon>
        <taxon>Cichorium</taxon>
    </lineage>
</organism>
<accession>A0ACB9GYQ9</accession>
<sequence>MSMKPLVLVYPVQSLRRCIRPSITHNVNPPKDTRDFPPEEMRLRNWLFQNFREVFIQYTDFYFPTWHCLYDVEYYVSQLFGFEEVDYPILESEALYLRKAGEEIRDQLCCFEDRGNCRVALRPELTPSLARLVIQKGKSVPLLIKWFAVGQCWRYERMTRGRRHEHYQWNMDIIGVPDGKAELTSYIVTFFNITFVDTLKRVGARAELILYEGKTHTDVFIQDALKSTILSMATPNQETIETFMSITDSTESVTIQKLTQAIVSDNSSAIPASWSSSFLFNYQHNDGPSHEIDCLYRRVLPSPPAIDFASSEGKQLFIEAIQGGTMEGFFKLISYFQTQSEPAYCGLATLAMVLNALSIDPGRKWKGPWRWFDESMLDCCEPLEKVKAEGISFGKVVCLAHCSGAKVEAFRTNQSNIDDFRRHVIACSTSDNCHLISSYNRGTFKQTGSGHFSPIGGYHAGRDMVLVLDVARFKYPPHWVPLALLWEAMDTIDKSSGFRRGFMLISRLHRSPALLYTLSCKHESWIKIAEYLVEDVPKLLSCMDVKDVKDVLAIVFNSLPSNFLEFIKWVAEVRQREDSGLTLSQEEKERLAVKEEILKQVQEIRLHEHVTEFLLTGKSKSEDSPCLCKESCLTDIADSLCCQGARFLEGTGNTGSPLPNQFCCQKTCVNCIKANGDVPVTVVSGTVTNGIGVQQVDVLVPSSLKLLDSNGLGPSNDVLTVLLLALPPQTWFGIKDATLSRDINCLVSIDNLPTLLQEEIMHLRGQLYILKRCKDEETEEDFGAPLF</sequence>
<keyword evidence="2" id="KW-1185">Reference proteome</keyword>
<evidence type="ECO:0000313" key="1">
    <source>
        <dbReference type="EMBL" id="KAI3787842.1"/>
    </source>
</evidence>
<name>A0ACB9GYQ9_CICIN</name>
<gene>
    <name evidence="1" type="ORF">L2E82_00304</name>
</gene>
<proteinExistence type="predicted"/>
<reference evidence="2" key="1">
    <citation type="journal article" date="2022" name="Mol. Ecol. Resour.">
        <title>The genomes of chicory, endive, great burdock and yacon provide insights into Asteraceae palaeo-polyploidization history and plant inulin production.</title>
        <authorList>
            <person name="Fan W."/>
            <person name="Wang S."/>
            <person name="Wang H."/>
            <person name="Wang A."/>
            <person name="Jiang F."/>
            <person name="Liu H."/>
            <person name="Zhao H."/>
            <person name="Xu D."/>
            <person name="Zhang Y."/>
        </authorList>
    </citation>
    <scope>NUCLEOTIDE SEQUENCE [LARGE SCALE GENOMIC DNA]</scope>
    <source>
        <strain evidence="2">cv. Punajuju</strain>
    </source>
</reference>